<dbReference type="SUPFAM" id="SSF53756">
    <property type="entry name" value="UDP-Glycosyltransferase/glycogen phosphorylase"/>
    <property type="match status" value="1"/>
</dbReference>
<proteinExistence type="predicted"/>
<sequence>MRIAYVSDVMYPWVKGGAEKRIWEIAKRIANNHDVHVFTMKWWEKDSDILNKENITIHGISPKKRLYSEDRRSIKEAIYFTTHLLKLEKGFDIYDFNQFPYIPAFLGKLKTLNSETKLVITWHEFWGDYWYDYLGRLGFFGKNIEKMVSHLPDEIISVSELTKRKLENIGQDSVVIPNGIDLKEIKETKRSDKEYDIIYIGRLIKEKNVDILLKALKSTDYSLCIVGKGPMERKLKEISNDLQIDVDYYKDIPYSELIGYLKSSKVSVQPSSREGFGITVLESMAAKTPVITVNEPDNAAKNLINGKNGKVTQLNENKIRRKLTELLENKDKLDEMGSYGREFAQKFSWDSIAERTSSFYESMLS</sequence>
<dbReference type="InterPro" id="IPR028098">
    <property type="entry name" value="Glyco_trans_4-like_N"/>
</dbReference>
<dbReference type="AlphaFoldDB" id="A0A1Q6DU66"/>
<dbReference type="EMBL" id="MSDW01000001">
    <property type="protein sequence ID" value="OKY77904.1"/>
    <property type="molecule type" value="Genomic_DNA"/>
</dbReference>
<protein>
    <submittedName>
        <fullName evidence="3">Glycosyltransferase, AglL family</fullName>
    </submittedName>
</protein>
<keyword evidence="4" id="KW-1185">Reference proteome</keyword>
<evidence type="ECO:0000313" key="4">
    <source>
        <dbReference type="Proteomes" id="UP000185744"/>
    </source>
</evidence>
<dbReference type="InterPro" id="IPR001296">
    <property type="entry name" value="Glyco_trans_1"/>
</dbReference>
<dbReference type="GO" id="GO:0016757">
    <property type="term" value="F:glycosyltransferase activity"/>
    <property type="evidence" value="ECO:0007669"/>
    <property type="project" value="InterPro"/>
</dbReference>
<dbReference type="CDD" id="cd03801">
    <property type="entry name" value="GT4_PimA-like"/>
    <property type="match status" value="1"/>
</dbReference>
<dbReference type="PANTHER" id="PTHR45947:SF3">
    <property type="entry name" value="SULFOQUINOVOSYL TRANSFERASE SQD2"/>
    <property type="match status" value="1"/>
</dbReference>
<feature type="domain" description="Glycosyltransferase subfamily 4-like N-terminal" evidence="2">
    <location>
        <begin position="16"/>
        <end position="183"/>
    </location>
</feature>
<evidence type="ECO:0000313" key="3">
    <source>
        <dbReference type="EMBL" id="OKY77904.1"/>
    </source>
</evidence>
<accession>A0A1Q6DU66</accession>
<dbReference type="InterPro" id="IPR050194">
    <property type="entry name" value="Glycosyltransferase_grp1"/>
</dbReference>
<dbReference type="STRING" id="1903181.BTN85_0381"/>
<organism evidence="3 4">
    <name type="scientific">Methanohalarchaeum thermophilum</name>
    <dbReference type="NCBI Taxonomy" id="1903181"/>
    <lineage>
        <taxon>Archaea</taxon>
        <taxon>Methanobacteriati</taxon>
        <taxon>Methanobacteriota</taxon>
        <taxon>Methanonatronarchaeia</taxon>
        <taxon>Methanonatronarchaeales</taxon>
        <taxon>Methanonatronarchaeaceae</taxon>
        <taxon>Candidatus Methanohalarchaeum</taxon>
    </lineage>
</organism>
<dbReference type="Pfam" id="PF00534">
    <property type="entry name" value="Glycos_transf_1"/>
    <property type="match status" value="1"/>
</dbReference>
<dbReference type="Gene3D" id="3.40.50.2000">
    <property type="entry name" value="Glycogen Phosphorylase B"/>
    <property type="match status" value="2"/>
</dbReference>
<evidence type="ECO:0000259" key="2">
    <source>
        <dbReference type="Pfam" id="PF13439"/>
    </source>
</evidence>
<comment type="caution">
    <text evidence="3">The sequence shown here is derived from an EMBL/GenBank/DDBJ whole genome shotgun (WGS) entry which is preliminary data.</text>
</comment>
<feature type="domain" description="Glycosyl transferase family 1" evidence="1">
    <location>
        <begin position="184"/>
        <end position="342"/>
    </location>
</feature>
<dbReference type="Proteomes" id="UP000185744">
    <property type="component" value="Unassembled WGS sequence"/>
</dbReference>
<dbReference type="Pfam" id="PF13439">
    <property type="entry name" value="Glyco_transf_4"/>
    <property type="match status" value="1"/>
</dbReference>
<dbReference type="InParanoid" id="A0A1Q6DU66"/>
<evidence type="ECO:0000259" key="1">
    <source>
        <dbReference type="Pfam" id="PF00534"/>
    </source>
</evidence>
<name>A0A1Q6DU66_METT1</name>
<reference evidence="3" key="1">
    <citation type="submission" date="2016-12" db="EMBL/GenBank/DDBJ databases">
        <title>Discovery of methanogenic haloarchaea.</title>
        <authorList>
            <person name="Sorokin D.Y."/>
            <person name="Makarova K.S."/>
            <person name="Abbas B."/>
            <person name="Ferrer M."/>
            <person name="Golyshin P.N."/>
        </authorList>
    </citation>
    <scope>NUCLEOTIDE SEQUENCE [LARGE SCALE GENOMIC DNA]</scope>
    <source>
        <strain evidence="3">HMET1</strain>
    </source>
</reference>
<gene>
    <name evidence="3" type="ORF">BTN85_0381</name>
</gene>
<dbReference type="PANTHER" id="PTHR45947">
    <property type="entry name" value="SULFOQUINOVOSYL TRANSFERASE SQD2"/>
    <property type="match status" value="1"/>
</dbReference>